<keyword evidence="3 7" id="KW-0049">Antioxidant</keyword>
<feature type="active site" description="Cysteine sulfenic acid (-SOH) intermediate" evidence="6">
    <location>
        <position position="78"/>
    </location>
</feature>
<dbReference type="GO" id="GO:0005739">
    <property type="term" value="C:mitochondrion"/>
    <property type="evidence" value="ECO:0007669"/>
    <property type="project" value="TreeGrafter"/>
</dbReference>
<protein>
    <submittedName>
        <fullName evidence="9">Peroxisomal membrane associated protein 20</fullName>
    </submittedName>
</protein>
<proteinExistence type="inferred from homology"/>
<comment type="similarity">
    <text evidence="1 7">Belongs to the peroxiredoxin family. Prx5 subfamily.</text>
</comment>
<reference evidence="9 10" key="1">
    <citation type="journal article" date="2018" name="BMC Genomics">
        <title>Comparative genome analyses reveal sequence features reflecting distinct modes of host-adaptation between dicot and monocot powdery mildew.</title>
        <authorList>
            <person name="Wu Y."/>
            <person name="Ma X."/>
            <person name="Pan Z."/>
            <person name="Kale S.D."/>
            <person name="Song Y."/>
            <person name="King H."/>
            <person name="Zhang Q."/>
            <person name="Presley C."/>
            <person name="Deng X."/>
            <person name="Wei C.I."/>
            <person name="Xiao S."/>
        </authorList>
    </citation>
    <scope>NUCLEOTIDE SEQUENCE [LARGE SCALE GENOMIC DNA]</scope>
    <source>
        <strain evidence="9">UMSG3</strain>
    </source>
</reference>
<comment type="caution">
    <text evidence="9">The sequence shown here is derived from an EMBL/GenBank/DDBJ whole genome shotgun (WGS) entry which is preliminary data.</text>
</comment>
<comment type="function">
    <text evidence="7">Thiol-specific peroxidase that catalyzes the reduction of hydrogen peroxide and organic hydroperoxides to water and alcohols, respectively. Plays a role in cell protection against oxidative stress by detoxifying peroxides.</text>
</comment>
<dbReference type="CDD" id="cd03013">
    <property type="entry name" value="PRX5_like"/>
    <property type="match status" value="1"/>
</dbReference>
<keyword evidence="2 7" id="KW-0575">Peroxidase</keyword>
<feature type="domain" description="Redoxin" evidence="8">
    <location>
        <begin position="35"/>
        <end position="186"/>
    </location>
</feature>
<dbReference type="EMBL" id="MCBQ01018445">
    <property type="protein sequence ID" value="RKF58076.1"/>
    <property type="molecule type" value="Genomic_DNA"/>
</dbReference>
<dbReference type="GO" id="GO:0008379">
    <property type="term" value="F:thioredoxin peroxidase activity"/>
    <property type="evidence" value="ECO:0007669"/>
    <property type="project" value="InterPro"/>
</dbReference>
<organism evidence="9 10">
    <name type="scientific">Golovinomyces cichoracearum</name>
    <dbReference type="NCBI Taxonomy" id="62708"/>
    <lineage>
        <taxon>Eukaryota</taxon>
        <taxon>Fungi</taxon>
        <taxon>Dikarya</taxon>
        <taxon>Ascomycota</taxon>
        <taxon>Pezizomycotina</taxon>
        <taxon>Leotiomycetes</taxon>
        <taxon>Erysiphales</taxon>
        <taxon>Erysiphaceae</taxon>
        <taxon>Golovinomyces</taxon>
    </lineage>
</organism>
<dbReference type="InterPro" id="IPR036249">
    <property type="entry name" value="Thioredoxin-like_sf"/>
</dbReference>
<accession>A0A420HKX5</accession>
<dbReference type="AlphaFoldDB" id="A0A420HKX5"/>
<keyword evidence="5 7" id="KW-0676">Redox-active center</keyword>
<evidence type="ECO:0000256" key="6">
    <source>
        <dbReference type="PIRSR" id="PIRSR637944-1"/>
    </source>
</evidence>
<evidence type="ECO:0000256" key="7">
    <source>
        <dbReference type="RuleBase" id="RU366011"/>
    </source>
</evidence>
<dbReference type="PANTHER" id="PTHR10430:SF39">
    <property type="entry name" value="PEROXISOMAL MEMBRANE ASSOCIATED PROTEIN 20"/>
    <property type="match status" value="1"/>
</dbReference>
<keyword evidence="10" id="KW-1185">Reference proteome</keyword>
<dbReference type="InterPro" id="IPR013740">
    <property type="entry name" value="Redoxin"/>
</dbReference>
<dbReference type="GO" id="GO:0045454">
    <property type="term" value="P:cell redox homeostasis"/>
    <property type="evidence" value="ECO:0007669"/>
    <property type="project" value="TreeGrafter"/>
</dbReference>
<name>A0A420HKX5_9PEZI</name>
<dbReference type="PANTHER" id="PTHR10430">
    <property type="entry name" value="PEROXIREDOXIN"/>
    <property type="match status" value="1"/>
</dbReference>
<dbReference type="GO" id="GO:0005829">
    <property type="term" value="C:cytosol"/>
    <property type="evidence" value="ECO:0007669"/>
    <property type="project" value="TreeGrafter"/>
</dbReference>
<dbReference type="InterPro" id="IPR037944">
    <property type="entry name" value="PRX5-like"/>
</dbReference>
<dbReference type="Gene3D" id="3.40.30.10">
    <property type="entry name" value="Glutaredoxin"/>
    <property type="match status" value="1"/>
</dbReference>
<dbReference type="FunFam" id="3.40.30.10:FF:000159">
    <property type="entry name" value="Peroxiredoxin"/>
    <property type="match status" value="1"/>
</dbReference>
<sequence>MSCPRTKPAWSSLLGNSRLTTIPIICFGHLSIMVQVGDEIPSISLCEENPSDYVDLKKELAEGNGLIIGVPAAFSPTCSDTHIPDYISSPSLSSAGKVFVVSVNDAFVMRAWGKSLDKEKKSGIRFLGDATGAFTKALSVDFDATSALGNVRSKRYAIKTVNGKVSGVFIEPDNTGLDVSAAQKILA</sequence>
<dbReference type="GO" id="GO:0034599">
    <property type="term" value="P:cellular response to oxidative stress"/>
    <property type="evidence" value="ECO:0007669"/>
    <property type="project" value="InterPro"/>
</dbReference>
<dbReference type="STRING" id="62708.A0A420HKX5"/>
<keyword evidence="4 7" id="KW-0560">Oxidoreductase</keyword>
<evidence type="ECO:0000256" key="1">
    <source>
        <dbReference type="ARBA" id="ARBA00010505"/>
    </source>
</evidence>
<dbReference type="GO" id="GO:0042744">
    <property type="term" value="P:hydrogen peroxide catabolic process"/>
    <property type="evidence" value="ECO:0007669"/>
    <property type="project" value="TreeGrafter"/>
</dbReference>
<evidence type="ECO:0000256" key="5">
    <source>
        <dbReference type="ARBA" id="ARBA00023284"/>
    </source>
</evidence>
<evidence type="ECO:0000313" key="9">
    <source>
        <dbReference type="EMBL" id="RKF58076.1"/>
    </source>
</evidence>
<evidence type="ECO:0000256" key="2">
    <source>
        <dbReference type="ARBA" id="ARBA00022559"/>
    </source>
</evidence>
<dbReference type="GO" id="GO:0005777">
    <property type="term" value="C:peroxisome"/>
    <property type="evidence" value="ECO:0007669"/>
    <property type="project" value="TreeGrafter"/>
</dbReference>
<dbReference type="SUPFAM" id="SSF52833">
    <property type="entry name" value="Thioredoxin-like"/>
    <property type="match status" value="1"/>
</dbReference>
<gene>
    <name evidence="9" type="ORF">GcM3_184011</name>
</gene>
<evidence type="ECO:0000256" key="4">
    <source>
        <dbReference type="ARBA" id="ARBA00023002"/>
    </source>
</evidence>
<dbReference type="Proteomes" id="UP000283383">
    <property type="component" value="Unassembled WGS sequence"/>
</dbReference>
<evidence type="ECO:0000256" key="3">
    <source>
        <dbReference type="ARBA" id="ARBA00022862"/>
    </source>
</evidence>
<evidence type="ECO:0000259" key="8">
    <source>
        <dbReference type="Pfam" id="PF08534"/>
    </source>
</evidence>
<dbReference type="Pfam" id="PF08534">
    <property type="entry name" value="Redoxin"/>
    <property type="match status" value="1"/>
</dbReference>
<evidence type="ECO:0000313" key="10">
    <source>
        <dbReference type="Proteomes" id="UP000283383"/>
    </source>
</evidence>